<gene>
    <name evidence="1" type="ORF">IFM89_030485</name>
</gene>
<evidence type="ECO:0000313" key="2">
    <source>
        <dbReference type="Proteomes" id="UP000631114"/>
    </source>
</evidence>
<dbReference type="Proteomes" id="UP000631114">
    <property type="component" value="Unassembled WGS sequence"/>
</dbReference>
<name>A0A835LP37_9MAGN</name>
<proteinExistence type="predicted"/>
<evidence type="ECO:0000313" key="1">
    <source>
        <dbReference type="EMBL" id="KAF9594356.1"/>
    </source>
</evidence>
<comment type="caution">
    <text evidence="1">The sequence shown here is derived from an EMBL/GenBank/DDBJ whole genome shotgun (WGS) entry which is preliminary data.</text>
</comment>
<protein>
    <submittedName>
        <fullName evidence="1">Uncharacterized protein</fullName>
    </submittedName>
</protein>
<reference evidence="1 2" key="1">
    <citation type="submission" date="2020-10" db="EMBL/GenBank/DDBJ databases">
        <title>The Coptis chinensis genome and diversification of protoberbering-type alkaloids.</title>
        <authorList>
            <person name="Wang B."/>
            <person name="Shu S."/>
            <person name="Song C."/>
            <person name="Liu Y."/>
        </authorList>
    </citation>
    <scope>NUCLEOTIDE SEQUENCE [LARGE SCALE GENOMIC DNA]</scope>
    <source>
        <strain evidence="1">HL-2020</strain>
        <tissue evidence="1">Leaf</tissue>
    </source>
</reference>
<keyword evidence="2" id="KW-1185">Reference proteome</keyword>
<accession>A0A835LP37</accession>
<sequence>MVNCRRQRNYIHSIRDRNGGILTERRQIGDRLNEFFEETMTTSEPDLMSQIFNVQAPCLDEGEKLKLLSGVDNGEIVAALKHMKPSKTGWLSGLLFSAFLEFGG</sequence>
<dbReference type="AlphaFoldDB" id="A0A835LP37"/>
<dbReference type="EMBL" id="JADFTS010000008">
    <property type="protein sequence ID" value="KAF9594356.1"/>
    <property type="molecule type" value="Genomic_DNA"/>
</dbReference>
<organism evidence="1 2">
    <name type="scientific">Coptis chinensis</name>
    <dbReference type="NCBI Taxonomy" id="261450"/>
    <lineage>
        <taxon>Eukaryota</taxon>
        <taxon>Viridiplantae</taxon>
        <taxon>Streptophyta</taxon>
        <taxon>Embryophyta</taxon>
        <taxon>Tracheophyta</taxon>
        <taxon>Spermatophyta</taxon>
        <taxon>Magnoliopsida</taxon>
        <taxon>Ranunculales</taxon>
        <taxon>Ranunculaceae</taxon>
        <taxon>Coptidoideae</taxon>
        <taxon>Coptis</taxon>
    </lineage>
</organism>